<dbReference type="Pfam" id="PF01250">
    <property type="entry name" value="Ribosomal_S6"/>
    <property type="match status" value="1"/>
</dbReference>
<dbReference type="InterPro" id="IPR014717">
    <property type="entry name" value="Transl_elong_EF1B/ribsomal_bS6"/>
</dbReference>
<evidence type="ECO:0000256" key="1">
    <source>
        <dbReference type="ARBA" id="ARBA00009512"/>
    </source>
</evidence>
<feature type="non-terminal residue" evidence="4">
    <location>
        <position position="1"/>
    </location>
</feature>
<proteinExistence type="inferred from homology"/>
<comment type="similarity">
    <text evidence="1">Belongs to the bacterial ribosomal protein bS6 family.</text>
</comment>
<dbReference type="Proteomes" id="UP000886070">
    <property type="component" value="Unassembled WGS sequence"/>
</dbReference>
<dbReference type="SUPFAM" id="SSF54995">
    <property type="entry name" value="Ribosomal protein S6"/>
    <property type="match status" value="1"/>
</dbReference>
<dbReference type="GO" id="GO:0003735">
    <property type="term" value="F:structural constituent of ribosome"/>
    <property type="evidence" value="ECO:0007669"/>
    <property type="project" value="InterPro"/>
</dbReference>
<evidence type="ECO:0000256" key="3">
    <source>
        <dbReference type="ARBA" id="ARBA00035520"/>
    </source>
</evidence>
<dbReference type="GO" id="GO:0019843">
    <property type="term" value="F:rRNA binding"/>
    <property type="evidence" value="ECO:0007669"/>
    <property type="project" value="InterPro"/>
</dbReference>
<evidence type="ECO:0000256" key="2">
    <source>
        <dbReference type="ARBA" id="ARBA00035294"/>
    </source>
</evidence>
<reference evidence="4" key="1">
    <citation type="journal article" date="2020" name="mSystems">
        <title>Genome- and Community-Level Interaction Insights into Carbon Utilization and Element Cycling Functions of Hydrothermarchaeota in Hydrothermal Sediment.</title>
        <authorList>
            <person name="Zhou Z."/>
            <person name="Liu Y."/>
            <person name="Xu W."/>
            <person name="Pan J."/>
            <person name="Luo Z.H."/>
            <person name="Li M."/>
        </authorList>
    </citation>
    <scope>NUCLEOTIDE SEQUENCE [LARGE SCALE GENOMIC DNA]</scope>
    <source>
        <strain evidence="4">HyVt-92</strain>
    </source>
</reference>
<gene>
    <name evidence="4" type="ORF">ENL39_01915</name>
</gene>
<evidence type="ECO:0000313" key="4">
    <source>
        <dbReference type="EMBL" id="HHF98226.1"/>
    </source>
</evidence>
<dbReference type="InterPro" id="IPR035980">
    <property type="entry name" value="Ribosomal_bS6_sf"/>
</dbReference>
<name>A0A7V5HZE2_UNCAE</name>
<dbReference type="AlphaFoldDB" id="A0A7V5HZE2"/>
<dbReference type="Gene3D" id="3.30.70.60">
    <property type="match status" value="1"/>
</dbReference>
<accession>A0A7V5HZE2</accession>
<dbReference type="GO" id="GO:0006412">
    <property type="term" value="P:translation"/>
    <property type="evidence" value="ECO:0007669"/>
    <property type="project" value="InterPro"/>
</dbReference>
<protein>
    <recommendedName>
        <fullName evidence="2">Small ribosomal subunit protein bS6</fullName>
    </recommendedName>
    <alternativeName>
        <fullName evidence="3">30S ribosomal protein S6</fullName>
    </alternativeName>
</protein>
<dbReference type="GO" id="GO:0005840">
    <property type="term" value="C:ribosome"/>
    <property type="evidence" value="ECO:0007669"/>
    <property type="project" value="InterPro"/>
</dbReference>
<comment type="caution">
    <text evidence="4">The sequence shown here is derived from an EMBL/GenBank/DDBJ whole genome shotgun (WGS) entry which is preliminary data.</text>
</comment>
<sequence length="75" mass="8828">YIDIGKRKLAYEVEGEEEGYFIKAYFTINPTHLKDLFTWIKTKDNVIRVIITKVKKKPVTSPQREERRKANVGSE</sequence>
<dbReference type="EMBL" id="DRTT01000059">
    <property type="protein sequence ID" value="HHF98226.1"/>
    <property type="molecule type" value="Genomic_DNA"/>
</dbReference>
<organism evidence="4">
    <name type="scientific">Aerophobetes bacterium</name>
    <dbReference type="NCBI Taxonomy" id="2030807"/>
    <lineage>
        <taxon>Bacteria</taxon>
        <taxon>Candidatus Aerophobota</taxon>
    </lineage>
</organism>
<dbReference type="InterPro" id="IPR000529">
    <property type="entry name" value="Ribosomal_bS6"/>
</dbReference>